<dbReference type="AlphaFoldDB" id="A0A0V1GQ82"/>
<proteinExistence type="predicted"/>
<keyword evidence="3" id="KW-1185">Reference proteome</keyword>
<keyword evidence="1" id="KW-0472">Membrane</keyword>
<accession>A0A0V1GQ82</accession>
<name>A0A0V1GQ82_TRIPS</name>
<feature type="transmembrane region" description="Helical" evidence="1">
    <location>
        <begin position="51"/>
        <end position="70"/>
    </location>
</feature>
<evidence type="ECO:0000256" key="1">
    <source>
        <dbReference type="SAM" id="Phobius"/>
    </source>
</evidence>
<protein>
    <submittedName>
        <fullName evidence="2">Uncharacterized protein</fullName>
    </submittedName>
</protein>
<dbReference type="EMBL" id="JYDS01000858">
    <property type="protein sequence ID" value="KRZ00353.1"/>
    <property type="molecule type" value="Genomic_DNA"/>
</dbReference>
<organism evidence="2 3">
    <name type="scientific">Trichinella pseudospiralis</name>
    <name type="common">Parasitic roundworm</name>
    <dbReference type="NCBI Taxonomy" id="6337"/>
    <lineage>
        <taxon>Eukaryota</taxon>
        <taxon>Metazoa</taxon>
        <taxon>Ecdysozoa</taxon>
        <taxon>Nematoda</taxon>
        <taxon>Enoplea</taxon>
        <taxon>Dorylaimia</taxon>
        <taxon>Trichinellida</taxon>
        <taxon>Trichinellidae</taxon>
        <taxon>Trichinella</taxon>
    </lineage>
</organism>
<keyword evidence="1" id="KW-0812">Transmembrane</keyword>
<feature type="non-terminal residue" evidence="2">
    <location>
        <position position="75"/>
    </location>
</feature>
<evidence type="ECO:0000313" key="2">
    <source>
        <dbReference type="EMBL" id="KRZ00353.1"/>
    </source>
</evidence>
<dbReference type="Proteomes" id="UP000054805">
    <property type="component" value="Unassembled WGS sequence"/>
</dbReference>
<keyword evidence="1" id="KW-1133">Transmembrane helix</keyword>
<reference evidence="2 3" key="1">
    <citation type="submission" date="2015-01" db="EMBL/GenBank/DDBJ databases">
        <title>Evolution of Trichinella species and genotypes.</title>
        <authorList>
            <person name="Korhonen P.K."/>
            <person name="Edoardo P."/>
            <person name="Giuseppe L.R."/>
            <person name="Gasser R.B."/>
        </authorList>
    </citation>
    <scope>NUCLEOTIDE SEQUENCE [LARGE SCALE GENOMIC DNA]</scope>
    <source>
        <strain evidence="2">ISS588</strain>
    </source>
</reference>
<sequence length="75" mass="8834">MTKQKKSNKKADKIEKIGKSYRDLIKYNNCQITDKKSSAKSYLLLNTLRRVLTKSIFCFGIFCQIVYILTEFRMS</sequence>
<comment type="caution">
    <text evidence="2">The sequence shown here is derived from an EMBL/GenBank/DDBJ whole genome shotgun (WGS) entry which is preliminary data.</text>
</comment>
<gene>
    <name evidence="2" type="ORF">T4B_7402</name>
</gene>
<evidence type="ECO:0000313" key="3">
    <source>
        <dbReference type="Proteomes" id="UP000054805"/>
    </source>
</evidence>